<keyword evidence="3" id="KW-0472">Membrane</keyword>
<keyword evidence="6" id="KW-1185">Reference proteome</keyword>
<comment type="caution">
    <text evidence="5">The sequence shown here is derived from an EMBL/GenBank/DDBJ whole genome shotgun (WGS) entry which is preliminary data.</text>
</comment>
<dbReference type="CDD" id="cd01949">
    <property type="entry name" value="GGDEF"/>
    <property type="match status" value="1"/>
</dbReference>
<gene>
    <name evidence="5" type="ORF">J2X19_004499</name>
</gene>
<dbReference type="Proteomes" id="UP001180487">
    <property type="component" value="Unassembled WGS sequence"/>
</dbReference>
<dbReference type="PANTHER" id="PTHR45138">
    <property type="entry name" value="REGULATORY COMPONENTS OF SENSORY TRANSDUCTION SYSTEM"/>
    <property type="match status" value="1"/>
</dbReference>
<feature type="transmembrane region" description="Helical" evidence="3">
    <location>
        <begin position="205"/>
        <end position="224"/>
    </location>
</feature>
<evidence type="ECO:0000313" key="5">
    <source>
        <dbReference type="EMBL" id="MDR7379803.1"/>
    </source>
</evidence>
<dbReference type="PROSITE" id="PS50887">
    <property type="entry name" value="GGDEF"/>
    <property type="match status" value="1"/>
</dbReference>
<feature type="domain" description="GGDEF" evidence="4">
    <location>
        <begin position="266"/>
        <end position="397"/>
    </location>
</feature>
<reference evidence="5 6" key="1">
    <citation type="submission" date="2023-07" db="EMBL/GenBank/DDBJ databases">
        <title>Sorghum-associated microbial communities from plants grown in Nebraska, USA.</title>
        <authorList>
            <person name="Schachtman D."/>
        </authorList>
    </citation>
    <scope>NUCLEOTIDE SEQUENCE [LARGE SCALE GENOMIC DNA]</scope>
    <source>
        <strain evidence="5 6">BE313</strain>
    </source>
</reference>
<feature type="transmembrane region" description="Helical" evidence="3">
    <location>
        <begin position="66"/>
        <end position="87"/>
    </location>
</feature>
<sequence length="404" mass="44092">MQLDIPTLLVIATANLFIVSIALLTMVGSQASAATRCAQLGVVALVLGGVASIAAGYAWAPVLAPLAVALFGLCQWLLHRALGSWLGHRSRPDKYRKRPIRRSPQDWLDYRWCARCLLVLLVAAPLGYVLGFASPDFQLGWSHLCLAAMLLLVARATLFPLRHVGRAWRWWLCACLVGTAGLMLVRAVVGIWGSEAAQQSINLTMAVTLNLGTIVSVVALLAAWRDEAKARLHNLAMTDGLTGLLNRRGWMERAEGMFANAQRYQQPLTLMMLDLDHFKRINDTHGHEVGDKALKLFARLLRESRRTGDLVGRLGGEEFCIVLANTHRSASIGFDQRLRAMLQEVGEKELGFHMNFSAGVAVLRDGDGTLAGLLARADTALYSAKHEGRGRMVQSDGGLGQTVI</sequence>
<organism evidence="5 6">
    <name type="scientific">Rhodoferax ferrireducens</name>
    <dbReference type="NCBI Taxonomy" id="192843"/>
    <lineage>
        <taxon>Bacteria</taxon>
        <taxon>Pseudomonadati</taxon>
        <taxon>Pseudomonadota</taxon>
        <taxon>Betaproteobacteria</taxon>
        <taxon>Burkholderiales</taxon>
        <taxon>Comamonadaceae</taxon>
        <taxon>Rhodoferax</taxon>
    </lineage>
</organism>
<feature type="transmembrane region" description="Helical" evidence="3">
    <location>
        <begin position="139"/>
        <end position="158"/>
    </location>
</feature>
<dbReference type="NCBIfam" id="TIGR00254">
    <property type="entry name" value="GGDEF"/>
    <property type="match status" value="1"/>
</dbReference>
<dbReference type="Pfam" id="PF00990">
    <property type="entry name" value="GGDEF"/>
    <property type="match status" value="1"/>
</dbReference>
<evidence type="ECO:0000259" key="4">
    <source>
        <dbReference type="PROSITE" id="PS50887"/>
    </source>
</evidence>
<feature type="transmembrane region" description="Helical" evidence="3">
    <location>
        <begin position="40"/>
        <end position="60"/>
    </location>
</feature>
<dbReference type="InterPro" id="IPR043128">
    <property type="entry name" value="Rev_trsase/Diguanyl_cyclase"/>
</dbReference>
<evidence type="ECO:0000313" key="6">
    <source>
        <dbReference type="Proteomes" id="UP001180487"/>
    </source>
</evidence>
<dbReference type="Gene3D" id="3.30.70.270">
    <property type="match status" value="1"/>
</dbReference>
<comment type="catalytic activity">
    <reaction evidence="2">
        <text>2 GTP = 3',3'-c-di-GMP + 2 diphosphate</text>
        <dbReference type="Rhea" id="RHEA:24898"/>
        <dbReference type="ChEBI" id="CHEBI:33019"/>
        <dbReference type="ChEBI" id="CHEBI:37565"/>
        <dbReference type="ChEBI" id="CHEBI:58805"/>
        <dbReference type="EC" id="2.7.7.65"/>
    </reaction>
</comment>
<dbReference type="SMART" id="SM00267">
    <property type="entry name" value="GGDEF"/>
    <property type="match status" value="1"/>
</dbReference>
<feature type="transmembrane region" description="Helical" evidence="3">
    <location>
        <begin position="108"/>
        <end position="133"/>
    </location>
</feature>
<dbReference type="EMBL" id="JAVDXT010000005">
    <property type="protein sequence ID" value="MDR7379803.1"/>
    <property type="molecule type" value="Genomic_DNA"/>
</dbReference>
<dbReference type="InterPro" id="IPR029787">
    <property type="entry name" value="Nucleotide_cyclase"/>
</dbReference>
<evidence type="ECO:0000256" key="2">
    <source>
        <dbReference type="ARBA" id="ARBA00034247"/>
    </source>
</evidence>
<keyword evidence="3" id="KW-0812">Transmembrane</keyword>
<protein>
    <recommendedName>
        <fullName evidence="1">diguanylate cyclase</fullName>
        <ecNumber evidence="1">2.7.7.65</ecNumber>
    </recommendedName>
</protein>
<dbReference type="RefSeq" id="WP_116606708.1">
    <property type="nucleotide sequence ID" value="NZ_JAVDXT010000005.1"/>
</dbReference>
<dbReference type="EC" id="2.7.7.65" evidence="1"/>
<dbReference type="PANTHER" id="PTHR45138:SF9">
    <property type="entry name" value="DIGUANYLATE CYCLASE DGCM-RELATED"/>
    <property type="match status" value="1"/>
</dbReference>
<name>A0ABU2CEP6_9BURK</name>
<proteinExistence type="predicted"/>
<accession>A0ABU2CEP6</accession>
<keyword evidence="3" id="KW-1133">Transmembrane helix</keyword>
<evidence type="ECO:0000256" key="3">
    <source>
        <dbReference type="SAM" id="Phobius"/>
    </source>
</evidence>
<evidence type="ECO:0000256" key="1">
    <source>
        <dbReference type="ARBA" id="ARBA00012528"/>
    </source>
</evidence>
<dbReference type="InterPro" id="IPR000160">
    <property type="entry name" value="GGDEF_dom"/>
</dbReference>
<dbReference type="InterPro" id="IPR050469">
    <property type="entry name" value="Diguanylate_Cyclase"/>
</dbReference>
<dbReference type="SUPFAM" id="SSF55073">
    <property type="entry name" value="Nucleotide cyclase"/>
    <property type="match status" value="1"/>
</dbReference>
<feature type="transmembrane region" description="Helical" evidence="3">
    <location>
        <begin position="170"/>
        <end position="193"/>
    </location>
</feature>
<feature type="transmembrane region" description="Helical" evidence="3">
    <location>
        <begin position="6"/>
        <end position="28"/>
    </location>
</feature>